<proteinExistence type="predicted"/>
<feature type="region of interest" description="Disordered" evidence="1">
    <location>
        <begin position="120"/>
        <end position="142"/>
    </location>
</feature>
<name>A0A8T2MT86_9TELE</name>
<gene>
    <name evidence="2" type="ORF">JZ751_025422</name>
</gene>
<evidence type="ECO:0000256" key="1">
    <source>
        <dbReference type="SAM" id="MobiDB-lite"/>
    </source>
</evidence>
<protein>
    <submittedName>
        <fullName evidence="2">Uncharacterized protein</fullName>
    </submittedName>
</protein>
<dbReference type="EMBL" id="JAFBMS010000615">
    <property type="protein sequence ID" value="KAG9330420.1"/>
    <property type="molecule type" value="Genomic_DNA"/>
</dbReference>
<evidence type="ECO:0000313" key="2">
    <source>
        <dbReference type="EMBL" id="KAG9330420.1"/>
    </source>
</evidence>
<sequence length="142" mass="15369">METLVESPLPPHLLFGHVPSGVVQSSPTQATTLHLEPPPVGLAEVCVSTQRCYLSLIRLPCTRDLRLTAPRTPGCSWDSAPHNSRLRWCPVSGVVLHLTCQALVSHSTCTGRGCGPEKLENTSSRFSKTMSSMQPDAPLRPC</sequence>
<organism evidence="2 3">
    <name type="scientific">Albula glossodonta</name>
    <name type="common">roundjaw bonefish</name>
    <dbReference type="NCBI Taxonomy" id="121402"/>
    <lineage>
        <taxon>Eukaryota</taxon>
        <taxon>Metazoa</taxon>
        <taxon>Chordata</taxon>
        <taxon>Craniata</taxon>
        <taxon>Vertebrata</taxon>
        <taxon>Euteleostomi</taxon>
        <taxon>Actinopterygii</taxon>
        <taxon>Neopterygii</taxon>
        <taxon>Teleostei</taxon>
        <taxon>Albuliformes</taxon>
        <taxon>Albulidae</taxon>
        <taxon>Albula</taxon>
    </lineage>
</organism>
<dbReference type="Proteomes" id="UP000824540">
    <property type="component" value="Unassembled WGS sequence"/>
</dbReference>
<accession>A0A8T2MT86</accession>
<evidence type="ECO:0000313" key="3">
    <source>
        <dbReference type="Proteomes" id="UP000824540"/>
    </source>
</evidence>
<feature type="compositionally biased region" description="Polar residues" evidence="1">
    <location>
        <begin position="121"/>
        <end position="134"/>
    </location>
</feature>
<comment type="caution">
    <text evidence="2">The sequence shown here is derived from an EMBL/GenBank/DDBJ whole genome shotgun (WGS) entry which is preliminary data.</text>
</comment>
<keyword evidence="3" id="KW-1185">Reference proteome</keyword>
<reference evidence="2" key="1">
    <citation type="thesis" date="2021" institute="BYU ScholarsArchive" country="Provo, UT, USA">
        <title>Applications of and Algorithms for Genome Assembly and Genomic Analyses with an Emphasis on Marine Teleosts.</title>
        <authorList>
            <person name="Pickett B.D."/>
        </authorList>
    </citation>
    <scope>NUCLEOTIDE SEQUENCE</scope>
    <source>
        <strain evidence="2">HI-2016</strain>
    </source>
</reference>
<dbReference type="AlphaFoldDB" id="A0A8T2MT86"/>